<keyword evidence="5" id="KW-1185">Reference proteome</keyword>
<dbReference type="PANTHER" id="PTHR30005">
    <property type="entry name" value="EXOPOLYPHOSPHATASE"/>
    <property type="match status" value="1"/>
</dbReference>
<proteinExistence type="predicted"/>
<accession>A0A9W8DV30</accession>
<dbReference type="Gene3D" id="1.10.3210.10">
    <property type="entry name" value="Hypothetical protein af1432"/>
    <property type="match status" value="1"/>
</dbReference>
<dbReference type="EMBL" id="JANBPT010000250">
    <property type="protein sequence ID" value="KAJ1924882.1"/>
    <property type="molecule type" value="Genomic_DNA"/>
</dbReference>
<protein>
    <submittedName>
        <fullName evidence="4">Retrograde regulation protein 2</fullName>
    </submittedName>
</protein>
<evidence type="ECO:0000259" key="3">
    <source>
        <dbReference type="Pfam" id="PF21697"/>
    </source>
</evidence>
<organism evidence="4 5">
    <name type="scientific">Tieghemiomyces parasiticus</name>
    <dbReference type="NCBI Taxonomy" id="78921"/>
    <lineage>
        <taxon>Eukaryota</taxon>
        <taxon>Fungi</taxon>
        <taxon>Fungi incertae sedis</taxon>
        <taxon>Zoopagomycota</taxon>
        <taxon>Kickxellomycotina</taxon>
        <taxon>Dimargaritomycetes</taxon>
        <taxon>Dimargaritales</taxon>
        <taxon>Dimargaritaceae</taxon>
        <taxon>Tieghemiomyces</taxon>
    </lineage>
</organism>
<dbReference type="InterPro" id="IPR043129">
    <property type="entry name" value="ATPase_NBD"/>
</dbReference>
<dbReference type="PANTHER" id="PTHR30005:SF0">
    <property type="entry name" value="RETROGRADE REGULATION PROTEIN 2"/>
    <property type="match status" value="1"/>
</dbReference>
<name>A0A9W8DV30_9FUNG</name>
<dbReference type="Gene3D" id="3.30.420.150">
    <property type="entry name" value="Exopolyphosphatase. Domain 2"/>
    <property type="match status" value="1"/>
</dbReference>
<feature type="domain" description="Ppx/GppA phosphatase N-terminal" evidence="2">
    <location>
        <begin position="142"/>
        <end position="188"/>
    </location>
</feature>
<dbReference type="InterPro" id="IPR048951">
    <property type="entry name" value="Ppx_C"/>
</dbReference>
<sequence length="722" mass="75719">MPTQVLTYTGRAGSFPTFKARYVLGLLLGLLTFTAFGKAKALAPRDNPAPLNDPQPPFAVVDMGSNGIRLGIYGTPASPHADKSLFLSLRGLPALANQKSDISLSEAMAPTGSDAKTKRCGKSNDAAPAALAPKIIPAATLDAIAEAFRGFRKLCKQYNASSIVVVATEATRVATNRDELLGRIRDATTDSGLSSSGAAVTSIPSSSDPIEITSPSQLHFQSLDDPAGWQVRLLSTSIESHMTTLGTQTSYSSVNGYVMDMGGGSIEVSSVTYDAPYIVGESVSATTVTSGGFAAYPYGANVLTQRLDGLDAAARTQLAAEILATVSQITASPSPSATSTAPGNVAPRSLYLTGGGFRSLATISMFLTSYPMSVLHGYRLDLHQFLDLTTRLLTDEALAPNKLKEIDGISKSRSRTVASVAFLVQSLRPWLTAHVDTVYFSEAGVQQGVLATVLTGSPALPGPAQDVAPGRPSLFSWQQDPLMEIIRVIRVTERAVDQDPTEAWQTAVLSTWLATLDRNITVLDVGSPWTWGGRLLNATLAVSNLCTASSVGGTDKSRRGIDSDSDAVMALGLFTQVAEEKKDNTTSASPGSPSPSPYPILTGPGVALTHPERALLAMALYYRYGGSETSQVSGFENIAGLPGSVKTARVVGRLLHLVYTISPNDWGVVADGKVQISVVAMDQLGIKLALSSPSNPNLTGDGLVQASLSALMAELVGLTPRS</sequence>
<evidence type="ECO:0000313" key="5">
    <source>
        <dbReference type="Proteomes" id="UP001150569"/>
    </source>
</evidence>
<dbReference type="InterPro" id="IPR050273">
    <property type="entry name" value="GppA/Ppx_hydrolase"/>
</dbReference>
<dbReference type="AlphaFoldDB" id="A0A9W8DV30"/>
<comment type="caution">
    <text evidence="4">The sequence shown here is derived from an EMBL/GenBank/DDBJ whole genome shotgun (WGS) entry which is preliminary data.</text>
</comment>
<dbReference type="Pfam" id="PF02541">
    <property type="entry name" value="Ppx-GppA"/>
    <property type="match status" value="2"/>
</dbReference>
<reference evidence="4" key="1">
    <citation type="submission" date="2022-07" db="EMBL/GenBank/DDBJ databases">
        <title>Phylogenomic reconstructions and comparative analyses of Kickxellomycotina fungi.</title>
        <authorList>
            <person name="Reynolds N.K."/>
            <person name="Stajich J.E."/>
            <person name="Barry K."/>
            <person name="Grigoriev I.V."/>
            <person name="Crous P."/>
            <person name="Smith M.E."/>
        </authorList>
    </citation>
    <scope>NUCLEOTIDE SEQUENCE</scope>
    <source>
        <strain evidence="4">RSA 861</strain>
    </source>
</reference>
<feature type="domain" description="Ppx/GppA phosphatase N-terminal" evidence="2">
    <location>
        <begin position="226"/>
        <end position="452"/>
    </location>
</feature>
<dbReference type="Proteomes" id="UP001150569">
    <property type="component" value="Unassembled WGS sequence"/>
</dbReference>
<feature type="region of interest" description="Disordered" evidence="1">
    <location>
        <begin position="581"/>
        <end position="602"/>
    </location>
</feature>
<evidence type="ECO:0000313" key="4">
    <source>
        <dbReference type="EMBL" id="KAJ1924882.1"/>
    </source>
</evidence>
<dbReference type="Gene3D" id="3.30.420.40">
    <property type="match status" value="1"/>
</dbReference>
<evidence type="ECO:0000256" key="1">
    <source>
        <dbReference type="SAM" id="MobiDB-lite"/>
    </source>
</evidence>
<evidence type="ECO:0000259" key="2">
    <source>
        <dbReference type="Pfam" id="PF02541"/>
    </source>
</evidence>
<dbReference type="GO" id="GO:0006357">
    <property type="term" value="P:regulation of transcription by RNA polymerase II"/>
    <property type="evidence" value="ECO:0007669"/>
    <property type="project" value="TreeGrafter"/>
</dbReference>
<dbReference type="InterPro" id="IPR003695">
    <property type="entry name" value="Ppx_GppA_N"/>
</dbReference>
<dbReference type="OrthoDB" id="2014654at2759"/>
<dbReference type="SUPFAM" id="SSF53067">
    <property type="entry name" value="Actin-like ATPase domain"/>
    <property type="match status" value="2"/>
</dbReference>
<gene>
    <name evidence="4" type="primary">RTG2_3</name>
    <name evidence="4" type="ORF">IWQ60_004917</name>
</gene>
<dbReference type="Pfam" id="PF21697">
    <property type="entry name" value="Ppx_C"/>
    <property type="match status" value="1"/>
</dbReference>
<feature type="domain" description="Exopolyphosphatase C-terminal" evidence="3">
    <location>
        <begin position="606"/>
        <end position="673"/>
    </location>
</feature>